<evidence type="ECO:0000256" key="1">
    <source>
        <dbReference type="SAM" id="MobiDB-lite"/>
    </source>
</evidence>
<gene>
    <name evidence="2" type="ORF">YYE_05008</name>
</gene>
<feature type="region of interest" description="Disordered" evidence="1">
    <location>
        <begin position="248"/>
        <end position="271"/>
    </location>
</feature>
<accession>A0A081I8Y5</accession>
<dbReference type="InterPro" id="IPR006477">
    <property type="entry name" value="Yir_bir_cir"/>
</dbReference>
<protein>
    <recommendedName>
        <fullName evidence="4">Plasmodium variant antigen protein Cir/Yir/Bir</fullName>
    </recommendedName>
</protein>
<evidence type="ECO:0000313" key="2">
    <source>
        <dbReference type="EMBL" id="KEG00143.1"/>
    </source>
</evidence>
<dbReference type="Pfam" id="PF06022">
    <property type="entry name" value="Cir_Bir_Yir"/>
    <property type="match status" value="1"/>
</dbReference>
<reference evidence="2 3" key="1">
    <citation type="submission" date="2013-02" db="EMBL/GenBank/DDBJ databases">
        <title>The Genome Sequence of Plasmodium vinckei vinckei.</title>
        <authorList>
            <consortium name="The Broad Institute Genome Sequencing Platform"/>
            <consortium name="The Broad Institute Genome Sequencing Center for Infectious Disease"/>
            <person name="Neafsey D."/>
            <person name="Cheeseman I."/>
            <person name="Volkman S."/>
            <person name="Adams J."/>
            <person name="Walker B."/>
            <person name="Young S.K."/>
            <person name="Zeng Q."/>
            <person name="Gargeya S."/>
            <person name="Fitzgerald M."/>
            <person name="Haas B."/>
            <person name="Abouelleil A."/>
            <person name="Alvarado L."/>
            <person name="Arachchi H.M."/>
            <person name="Berlin A.M."/>
            <person name="Chapman S.B."/>
            <person name="Dewar J."/>
            <person name="Goldberg J."/>
            <person name="Griggs A."/>
            <person name="Gujja S."/>
            <person name="Hansen M."/>
            <person name="Howarth C."/>
            <person name="Imamovic A."/>
            <person name="Larimer J."/>
            <person name="McCowan C."/>
            <person name="Murphy C."/>
            <person name="Neiman D."/>
            <person name="Pearson M."/>
            <person name="Priest M."/>
            <person name="Roberts A."/>
            <person name="Saif S."/>
            <person name="Shea T."/>
            <person name="Sisk P."/>
            <person name="Sykes S."/>
            <person name="Wortman J."/>
            <person name="Nusbaum C."/>
            <person name="Birren B."/>
        </authorList>
    </citation>
    <scope>NUCLEOTIDE SEQUENCE [LARGE SCALE GENOMIC DNA]</scope>
    <source>
        <strain evidence="3">vinckei</strain>
    </source>
</reference>
<dbReference type="EMBL" id="KL446990">
    <property type="protein sequence ID" value="KEG00143.1"/>
    <property type="molecule type" value="Genomic_DNA"/>
</dbReference>
<dbReference type="Proteomes" id="UP000030681">
    <property type="component" value="Unassembled WGS sequence"/>
</dbReference>
<dbReference type="AlphaFoldDB" id="A0A081I8Y5"/>
<feature type="non-terminal residue" evidence="2">
    <location>
        <position position="271"/>
    </location>
</feature>
<evidence type="ECO:0008006" key="4">
    <source>
        <dbReference type="Google" id="ProtNLM"/>
    </source>
</evidence>
<feature type="non-terminal residue" evidence="2">
    <location>
        <position position="1"/>
    </location>
</feature>
<name>A0A081I8Y5_PLAVN</name>
<organism evidence="2 3">
    <name type="scientific">Plasmodium vinckei vinckei</name>
    <dbReference type="NCBI Taxonomy" id="54757"/>
    <lineage>
        <taxon>Eukaryota</taxon>
        <taxon>Sar</taxon>
        <taxon>Alveolata</taxon>
        <taxon>Apicomplexa</taxon>
        <taxon>Aconoidasida</taxon>
        <taxon>Haemosporida</taxon>
        <taxon>Plasmodiidae</taxon>
        <taxon>Plasmodium</taxon>
        <taxon>Plasmodium (Vinckeia)</taxon>
    </lineage>
</organism>
<evidence type="ECO:0000313" key="3">
    <source>
        <dbReference type="Proteomes" id="UP000030681"/>
    </source>
</evidence>
<sequence>CNLLLEADSYFNDENVDMVRINKHSTIKYYCYNDSCTTNEAGINALFAYIISEFKKSIKQLEHNDYDEYLLMWLSDKLFKIHIESIGKKNIKGYMDNFTLNRAYEKYLKKDKVKSNYWDLLNIIPGLKNANLKYMSEFYKLLNNICITIAYYNDKYVKSKKLSKYSKNCLTQYRTLYMNISECKSYLDLLNKLKGIYDDFRSSAIKKKRSNNNLATNLQTITTEDGVEMDAVRSFKTYNFSDSKCKFSKKKTASSKKMDKSSLQPSNQLKD</sequence>
<proteinExistence type="predicted"/>